<accession>A0A2P2D9T1</accession>
<dbReference type="Gene3D" id="3.40.50.2000">
    <property type="entry name" value="Glycogen Phosphorylase B"/>
    <property type="match status" value="2"/>
</dbReference>
<sequence length="392" mass="43894">MNKKICFITGTRAEYGLLKRLMKLVDDAPNFEIQIIATGMHLSPEFGLTYKEIESDGFEIDRKVEILLSSDSSVAIGKSIGLALISITEALEQMNPDLVFLVGDRYETLACAIAAMVTRIPIAHIHGGERTEGLIDEAIRHSVTKMSYLHFVANEEYRTRVIQLGESPDRVNVCGGLGVDIIQNTKLFSLQELENSLKFQFKDKNLMVTFHPTTLEHDTSEAQFKELLEVLKEYVGEGHGLIFTKANSDTNGRIINQLIDDFVRNYPDHSIAHTSLGIQRYLSVLKFVDGVIGNSSSGLLEVPSFKKGTINLGDRQRGRIMATSVIQADCDYASIRSALEKLYSNEFQESLKNTINPYGEGGASEKIFEYLKDLDFDNLDVKKPFFDVSYQL</sequence>
<dbReference type="AlphaFoldDB" id="A0A2P2D9T1"/>
<organism evidence="2 3">
    <name type="scientific">Leptospira ellinghausenii</name>
    <dbReference type="NCBI Taxonomy" id="1917822"/>
    <lineage>
        <taxon>Bacteria</taxon>
        <taxon>Pseudomonadati</taxon>
        <taxon>Spirochaetota</taxon>
        <taxon>Spirochaetia</taxon>
        <taxon>Leptospirales</taxon>
        <taxon>Leptospiraceae</taxon>
        <taxon>Leptospira</taxon>
    </lineage>
</organism>
<dbReference type="PANTHER" id="PTHR43174">
    <property type="entry name" value="UDP-N-ACETYLGLUCOSAMINE 2-EPIMERASE"/>
    <property type="match status" value="1"/>
</dbReference>
<feature type="domain" description="UDP-N-acetylglucosamine 2-epimerase" evidence="1">
    <location>
        <begin position="26"/>
        <end position="372"/>
    </location>
</feature>
<proteinExistence type="predicted"/>
<dbReference type="CDD" id="cd03786">
    <property type="entry name" value="GTB_UDP-GlcNAc_2-Epimerase"/>
    <property type="match status" value="1"/>
</dbReference>
<comment type="caution">
    <text evidence="2">The sequence shown here is derived from an EMBL/GenBank/DDBJ whole genome shotgun (WGS) entry which is preliminary data.</text>
</comment>
<protein>
    <recommendedName>
        <fullName evidence="1">UDP-N-acetylglucosamine 2-epimerase domain-containing protein</fullName>
    </recommendedName>
</protein>
<reference evidence="3" key="1">
    <citation type="journal article" date="2019" name="Microbiol. Immunol.">
        <title>Molecular and phenotypic characterization of Leptospira johnsonii sp. nov., Leptospira ellinghausenii sp. nov. and Leptospira ryugenii sp. nov. isolated from soil and water in Japan.</title>
        <authorList>
            <person name="Masuzawa T."/>
            <person name="Saito M."/>
            <person name="Nakao R."/>
            <person name="Nikaido Y."/>
            <person name="Matsumoto M."/>
            <person name="Ogawa M."/>
            <person name="Yokoyama M."/>
            <person name="Hidaka Y."/>
            <person name="Tomita J."/>
            <person name="Sakakibara K."/>
            <person name="Suzuki K."/>
            <person name="Yasuda S."/>
            <person name="Sato H."/>
            <person name="Yamaguchi M."/>
            <person name="Yoshida S.I."/>
            <person name="Koizumi N."/>
            <person name="Kawamura Y."/>
        </authorList>
    </citation>
    <scope>NUCLEOTIDE SEQUENCE [LARGE SCALE GENOMIC DNA]</scope>
    <source>
        <strain evidence="3">E18</strain>
    </source>
</reference>
<dbReference type="Pfam" id="PF02350">
    <property type="entry name" value="Epimerase_2"/>
    <property type="match status" value="1"/>
</dbReference>
<dbReference type="InterPro" id="IPR020004">
    <property type="entry name" value="UDP-GlcNAc_Epase"/>
</dbReference>
<dbReference type="GO" id="GO:0006047">
    <property type="term" value="P:UDP-N-acetylglucosamine metabolic process"/>
    <property type="evidence" value="ECO:0007669"/>
    <property type="project" value="InterPro"/>
</dbReference>
<dbReference type="InterPro" id="IPR029767">
    <property type="entry name" value="WecB-like"/>
</dbReference>
<dbReference type="PANTHER" id="PTHR43174:SF3">
    <property type="entry name" value="UDP-N-ACETYLGLUCOSAMINE 2-EPIMERASE"/>
    <property type="match status" value="1"/>
</dbReference>
<keyword evidence="3" id="KW-1185">Reference proteome</keyword>
<dbReference type="NCBIfam" id="TIGR03568">
    <property type="entry name" value="NeuC_NnaA"/>
    <property type="match status" value="1"/>
</dbReference>
<gene>
    <name evidence="2" type="ORF">LPTSP2_06070</name>
</gene>
<dbReference type="SUPFAM" id="SSF53756">
    <property type="entry name" value="UDP-Glycosyltransferase/glycogen phosphorylase"/>
    <property type="match status" value="1"/>
</dbReference>
<dbReference type="GO" id="GO:0004553">
    <property type="term" value="F:hydrolase activity, hydrolyzing O-glycosyl compounds"/>
    <property type="evidence" value="ECO:0007669"/>
    <property type="project" value="InterPro"/>
</dbReference>
<dbReference type="Proteomes" id="UP000245206">
    <property type="component" value="Unassembled WGS sequence"/>
</dbReference>
<dbReference type="InterPro" id="IPR003331">
    <property type="entry name" value="UDP_GlcNAc_Epimerase_2_dom"/>
</dbReference>
<evidence type="ECO:0000259" key="1">
    <source>
        <dbReference type="Pfam" id="PF02350"/>
    </source>
</evidence>
<name>A0A2P2D9T1_9LEPT</name>
<evidence type="ECO:0000313" key="3">
    <source>
        <dbReference type="Proteomes" id="UP000245206"/>
    </source>
</evidence>
<dbReference type="EMBL" id="BFAZ01000003">
    <property type="protein sequence ID" value="GBF41335.1"/>
    <property type="molecule type" value="Genomic_DNA"/>
</dbReference>
<evidence type="ECO:0000313" key="2">
    <source>
        <dbReference type="EMBL" id="GBF41335.1"/>
    </source>
</evidence>
<dbReference type="RefSeq" id="WP_108958554.1">
    <property type="nucleotide sequence ID" value="NZ_BFAZ01000003.1"/>
</dbReference>
<dbReference type="OrthoDB" id="9803238at2"/>